<dbReference type="PANTHER" id="PTHR14226:SF78">
    <property type="entry name" value="SLR0060 PROTEIN"/>
    <property type="match status" value="1"/>
</dbReference>
<dbReference type="InterPro" id="IPR002641">
    <property type="entry name" value="PNPLA_dom"/>
</dbReference>
<dbReference type="InterPro" id="IPR016035">
    <property type="entry name" value="Acyl_Trfase/lysoPLipase"/>
</dbReference>
<name>Q0A7S2_ALKEH</name>
<keyword evidence="3 4" id="KW-0443">Lipid metabolism</keyword>
<dbReference type="KEGG" id="aeh:Mlg_1769"/>
<keyword evidence="1 4" id="KW-0378">Hydrolase</keyword>
<dbReference type="PROSITE" id="PS51635">
    <property type="entry name" value="PNPLA"/>
    <property type="match status" value="1"/>
</dbReference>
<dbReference type="Gene3D" id="3.40.1090.10">
    <property type="entry name" value="Cytosolic phospholipase A2 catalytic domain"/>
    <property type="match status" value="2"/>
</dbReference>
<evidence type="ECO:0000256" key="4">
    <source>
        <dbReference type="PROSITE-ProRule" id="PRU01161"/>
    </source>
</evidence>
<dbReference type="GO" id="GO:0016042">
    <property type="term" value="P:lipid catabolic process"/>
    <property type="evidence" value="ECO:0007669"/>
    <property type="project" value="UniProtKB-UniRule"/>
</dbReference>
<feature type="short sequence motif" description="DGA/G" evidence="4">
    <location>
        <begin position="198"/>
        <end position="200"/>
    </location>
</feature>
<dbReference type="OrthoDB" id="9807112at2"/>
<dbReference type="Pfam" id="PF01734">
    <property type="entry name" value="Patatin"/>
    <property type="match status" value="1"/>
</dbReference>
<feature type="active site" description="Proton acceptor" evidence="4">
    <location>
        <position position="198"/>
    </location>
</feature>
<proteinExistence type="predicted"/>
<reference evidence="7" key="1">
    <citation type="submission" date="2006-08" db="EMBL/GenBank/DDBJ databases">
        <title>Complete sequence of Alkalilimnicola ehrilichei MLHE-1.</title>
        <authorList>
            <person name="Copeland A."/>
            <person name="Lucas S."/>
            <person name="Lapidus A."/>
            <person name="Barry K."/>
            <person name="Detter J.C."/>
            <person name="Glavina del Rio T."/>
            <person name="Hammon N."/>
            <person name="Israni S."/>
            <person name="Dalin E."/>
            <person name="Tice H."/>
            <person name="Pitluck S."/>
            <person name="Sims D."/>
            <person name="Brettin T."/>
            <person name="Bruce D."/>
            <person name="Han C."/>
            <person name="Tapia R."/>
            <person name="Gilna P."/>
            <person name="Schmutz J."/>
            <person name="Larimer F."/>
            <person name="Land M."/>
            <person name="Hauser L."/>
            <person name="Kyrpides N."/>
            <person name="Mikhailova N."/>
            <person name="Oremland R.S."/>
            <person name="Hoeft S.E."/>
            <person name="Switzer-Blum J."/>
            <person name="Kulp T."/>
            <person name="King G."/>
            <person name="Tabita R."/>
            <person name="Witte B."/>
            <person name="Santini J.M."/>
            <person name="Basu P."/>
            <person name="Hollibaugh J.T."/>
            <person name="Xie G."/>
            <person name="Stolz J.F."/>
            <person name="Richardson P."/>
        </authorList>
    </citation>
    <scope>NUCLEOTIDE SEQUENCE [LARGE SCALE GENOMIC DNA]</scope>
    <source>
        <strain evidence="7">ATCC BAA-1101 / DSM 17681 / MLHE-1</strain>
    </source>
</reference>
<evidence type="ECO:0000313" key="7">
    <source>
        <dbReference type="Proteomes" id="UP000001962"/>
    </source>
</evidence>
<keyword evidence="2 4" id="KW-0442">Lipid degradation</keyword>
<dbReference type="eggNOG" id="COG1752">
    <property type="taxonomic scope" value="Bacteria"/>
</dbReference>
<feature type="short sequence motif" description="GXGXXG" evidence="4">
    <location>
        <begin position="16"/>
        <end position="21"/>
    </location>
</feature>
<evidence type="ECO:0000256" key="1">
    <source>
        <dbReference type="ARBA" id="ARBA00022801"/>
    </source>
</evidence>
<sequence length="360" mass="40352">MSQGEPCKIVDLALQGGGAHGALTWGVLDRLLEDLRIRISSVSGTSAGAMNAVVMADGLDRDGREGARKALEAFWKQVSDSARFSPVQRSLWDRMTSNYSLDNSPGYLFFEHLTRQFSPYELNPLNINPLRDLVAETVDFSRVNHCADLKVFVTATNVRTGRGRTFTQPEISVDSVMASACLPFAFQAVEIDGEAYWDGGYIGNPALYPLVEDKATRDLIVVQINPLRREALPRTGREIINRVNEITFNASLIKELRSIALLHQLIEAEKLESERYRDIYVHLIHAHEELKDLDASSKMNAEWEYLLHLKARGWAWADRFLAHHFDDLGVRSTFDLSSLFEDSFQPPQIPGSDATTGKGE</sequence>
<dbReference type="InterPro" id="IPR050301">
    <property type="entry name" value="NTE"/>
</dbReference>
<protein>
    <submittedName>
        <fullName evidence="6">Patatin</fullName>
    </submittedName>
</protein>
<feature type="active site" description="Nucleophile" evidence="4">
    <location>
        <position position="46"/>
    </location>
</feature>
<dbReference type="GO" id="GO:0016787">
    <property type="term" value="F:hydrolase activity"/>
    <property type="evidence" value="ECO:0007669"/>
    <property type="project" value="UniProtKB-UniRule"/>
</dbReference>
<dbReference type="AlphaFoldDB" id="Q0A7S2"/>
<dbReference type="SUPFAM" id="SSF52151">
    <property type="entry name" value="FabD/lysophospholipase-like"/>
    <property type="match status" value="1"/>
</dbReference>
<feature type="short sequence motif" description="GXSXG" evidence="4">
    <location>
        <begin position="44"/>
        <end position="48"/>
    </location>
</feature>
<evidence type="ECO:0000256" key="3">
    <source>
        <dbReference type="ARBA" id="ARBA00023098"/>
    </source>
</evidence>
<organism evidence="6 7">
    <name type="scientific">Alkalilimnicola ehrlichii (strain ATCC BAA-1101 / DSM 17681 / MLHE-1)</name>
    <dbReference type="NCBI Taxonomy" id="187272"/>
    <lineage>
        <taxon>Bacteria</taxon>
        <taxon>Pseudomonadati</taxon>
        <taxon>Pseudomonadota</taxon>
        <taxon>Gammaproteobacteria</taxon>
        <taxon>Chromatiales</taxon>
        <taxon>Ectothiorhodospiraceae</taxon>
        <taxon>Alkalilimnicola</taxon>
    </lineage>
</organism>
<dbReference type="PANTHER" id="PTHR14226">
    <property type="entry name" value="NEUROPATHY TARGET ESTERASE/SWISS CHEESE D.MELANOGASTER"/>
    <property type="match status" value="1"/>
</dbReference>
<accession>Q0A7S2</accession>
<evidence type="ECO:0000259" key="5">
    <source>
        <dbReference type="PROSITE" id="PS51635"/>
    </source>
</evidence>
<dbReference type="HOGENOM" id="CLU_040292_0_0_6"/>
<feature type="domain" description="PNPLA" evidence="5">
    <location>
        <begin position="12"/>
        <end position="211"/>
    </location>
</feature>
<evidence type="ECO:0000313" key="6">
    <source>
        <dbReference type="EMBL" id="ABI57115.1"/>
    </source>
</evidence>
<keyword evidence="7" id="KW-1185">Reference proteome</keyword>
<dbReference type="EMBL" id="CP000453">
    <property type="protein sequence ID" value="ABI57115.1"/>
    <property type="molecule type" value="Genomic_DNA"/>
</dbReference>
<dbReference type="Proteomes" id="UP000001962">
    <property type="component" value="Chromosome"/>
</dbReference>
<gene>
    <name evidence="6" type="ordered locus">Mlg_1769</name>
</gene>
<evidence type="ECO:0000256" key="2">
    <source>
        <dbReference type="ARBA" id="ARBA00022963"/>
    </source>
</evidence>
<dbReference type="RefSeq" id="WP_011629509.1">
    <property type="nucleotide sequence ID" value="NC_008340.1"/>
</dbReference>